<evidence type="ECO:0000313" key="2">
    <source>
        <dbReference type="EMBL" id="MDA7025490.1"/>
    </source>
</evidence>
<protein>
    <submittedName>
        <fullName evidence="2">Glycosyltransferase</fullName>
        <ecNumber evidence="2">2.4.-.-</ecNumber>
    </submittedName>
</protein>
<keyword evidence="2" id="KW-0808">Transferase</keyword>
<evidence type="ECO:0000313" key="3">
    <source>
        <dbReference type="Proteomes" id="UP001211894"/>
    </source>
</evidence>
<accession>A0ABT4WZM9</accession>
<dbReference type="PANTHER" id="PTHR12526:SF630">
    <property type="entry name" value="GLYCOSYLTRANSFERASE"/>
    <property type="match status" value="1"/>
</dbReference>
<dbReference type="EC" id="2.4.-.-" evidence="2"/>
<comment type="caution">
    <text evidence="2">The sequence shown here is derived from an EMBL/GenBank/DDBJ whole genome shotgun (WGS) entry which is preliminary data.</text>
</comment>
<dbReference type="SUPFAM" id="SSF53756">
    <property type="entry name" value="UDP-Glycosyltransferase/glycogen phosphorylase"/>
    <property type="match status" value="1"/>
</dbReference>
<reference evidence="2 3" key="1">
    <citation type="submission" date="2023-01" db="EMBL/GenBank/DDBJ databases">
        <title>Bacillus changyiensis sp. nov., isolated from a coastal deposit.</title>
        <authorList>
            <person name="Xiao G."/>
            <person name="Lai Q."/>
            <person name="Hu Z."/>
            <person name="Shao Z."/>
        </authorList>
    </citation>
    <scope>NUCLEOTIDE SEQUENCE [LARGE SCALE GENOMIC DNA]</scope>
    <source>
        <strain evidence="2 3">CLL-7-23</strain>
    </source>
</reference>
<proteinExistence type="predicted"/>
<dbReference type="PANTHER" id="PTHR12526">
    <property type="entry name" value="GLYCOSYLTRANSFERASE"/>
    <property type="match status" value="1"/>
</dbReference>
<keyword evidence="2" id="KW-0328">Glycosyltransferase</keyword>
<dbReference type="Gene3D" id="3.40.50.2000">
    <property type="entry name" value="Glycogen Phosphorylase B"/>
    <property type="match status" value="3"/>
</dbReference>
<organism evidence="2 3">
    <name type="scientific">Bacillus changyiensis</name>
    <dbReference type="NCBI Taxonomy" id="3004103"/>
    <lineage>
        <taxon>Bacteria</taxon>
        <taxon>Bacillati</taxon>
        <taxon>Bacillota</taxon>
        <taxon>Bacilli</taxon>
        <taxon>Bacillales</taxon>
        <taxon>Bacillaceae</taxon>
        <taxon>Bacillus</taxon>
    </lineage>
</organism>
<dbReference type="EMBL" id="JAQKAB010000001">
    <property type="protein sequence ID" value="MDA7025490.1"/>
    <property type="molecule type" value="Genomic_DNA"/>
</dbReference>
<dbReference type="Pfam" id="PF00534">
    <property type="entry name" value="Glycos_transf_1"/>
    <property type="match status" value="1"/>
</dbReference>
<dbReference type="InterPro" id="IPR001296">
    <property type="entry name" value="Glyco_trans_1"/>
</dbReference>
<sequence length="507" mass="59344">MRRIFSLLYEIDVDKGGITSSMLSRSYALTERGHHVDLVTLDKKDHYAEIEMKLKEQGRLHPHVRILNVYQSYQDQHMQYFPDEQQIKHYEKSSTLKEPGLTVELSRYAEHGEADYFCNGLYVKRKKWNQDKRLLHIDYFNENRYREKREKFHKKGFIEKETLFHWKTNKPSQVRYLAPDGFCYLTEWYHLDSGKLEGLSLFERTDSHVKIFNDNHAFHTYWLERLCEREQSPILICDGVGSASKVNAMKPGLAKRFYCVHSNHLDYPHTLGSPVRKNHQYVLEHIKDYDGLIVLTHEQKKDILQDFEADDNIYVIPHAPRKLNIQEGVEKKKNEFVMIARYHEEKGIDKAIQAMEIVGRTHPDIVLNIYGSGPHQPKYEQLINKIGLNNVHLCGYAPDPAQLYQQALATLLTSKFEGFCLAICESFSCSTPVISFDVKYSPNELIDQHKTGILVKHGDIAELANSITYLYEHPEKAIQYGKNAKQKIDTDYSEERLIERWEQVFNS</sequence>
<dbReference type="GO" id="GO:0016757">
    <property type="term" value="F:glycosyltransferase activity"/>
    <property type="evidence" value="ECO:0007669"/>
    <property type="project" value="UniProtKB-KW"/>
</dbReference>
<dbReference type="RefSeq" id="WP_271339340.1">
    <property type="nucleotide sequence ID" value="NZ_JAQKAB010000001.1"/>
</dbReference>
<gene>
    <name evidence="2" type="ORF">PJ311_02555</name>
</gene>
<dbReference type="Proteomes" id="UP001211894">
    <property type="component" value="Unassembled WGS sequence"/>
</dbReference>
<evidence type="ECO:0000259" key="1">
    <source>
        <dbReference type="Pfam" id="PF00534"/>
    </source>
</evidence>
<keyword evidence="3" id="KW-1185">Reference proteome</keyword>
<name>A0ABT4WZM9_9BACI</name>
<feature type="domain" description="Glycosyl transferase family 1" evidence="1">
    <location>
        <begin position="326"/>
        <end position="486"/>
    </location>
</feature>